<comment type="subcellular location">
    <subcellularLocation>
        <location evidence="1">Cytoplasm</location>
        <location evidence="1">Cytoskeleton</location>
    </subcellularLocation>
</comment>
<dbReference type="PANTHER" id="PTHR19321:SF56">
    <property type="entry name" value="65-KDA MICROTUBULE-ASSOCIATED-LIKE PROTEIN"/>
    <property type="match status" value="1"/>
</dbReference>
<comment type="similarity">
    <text evidence="2">Belongs to the MAP65/ASE1 family.</text>
</comment>
<evidence type="ECO:0000256" key="3">
    <source>
        <dbReference type="ARBA" id="ARBA00022701"/>
    </source>
</evidence>
<keyword evidence="4" id="KW-0963">Cytoplasm</keyword>
<dbReference type="PANTHER" id="PTHR19321">
    <property type="entry name" value="PROTEIN REGULATOR OF CYTOKINESIS 1 PRC1-RELATED"/>
    <property type="match status" value="1"/>
</dbReference>
<evidence type="ECO:0000313" key="6">
    <source>
        <dbReference type="Proteomes" id="UP000265520"/>
    </source>
</evidence>
<protein>
    <submittedName>
        <fullName evidence="5">Microtubule-associated protein 3-like</fullName>
    </submittedName>
</protein>
<comment type="caution">
    <text evidence="5">The sequence shown here is derived from an EMBL/GenBank/DDBJ whole genome shotgun (WGS) entry which is preliminary data.</text>
</comment>
<dbReference type="GO" id="GO:0005737">
    <property type="term" value="C:cytoplasm"/>
    <property type="evidence" value="ECO:0007669"/>
    <property type="project" value="TreeGrafter"/>
</dbReference>
<dbReference type="GO" id="GO:0008017">
    <property type="term" value="F:microtubule binding"/>
    <property type="evidence" value="ECO:0007669"/>
    <property type="project" value="InterPro"/>
</dbReference>
<evidence type="ECO:0000256" key="2">
    <source>
        <dbReference type="ARBA" id="ARBA00006187"/>
    </source>
</evidence>
<keyword evidence="4" id="KW-0206">Cytoskeleton</keyword>
<keyword evidence="6" id="KW-1185">Reference proteome</keyword>
<dbReference type="EMBL" id="LXQA010070475">
    <property type="protein sequence ID" value="MCI08830.1"/>
    <property type="molecule type" value="Genomic_DNA"/>
</dbReference>
<sequence>MIVPELEEMQKRKHDRRNQFIEVQEQIQSISNEIHCPREIIPFIVDDTDLSLRKLEELHRQLHTLQKEKTVSEVHPSLGNSEGSKSVNNDTISQLALAIQELRGVKLQRMQKLQDLATSMLELWNLMDTPIEEQQVFQNVTCNIAASEDEVTEPNALS</sequence>
<reference evidence="5 6" key="1">
    <citation type="journal article" date="2018" name="Front. Plant Sci.">
        <title>Red Clover (Trifolium pratense) and Zigzag Clover (T. medium) - A Picture of Genomic Similarities and Differences.</title>
        <authorList>
            <person name="Dluhosova J."/>
            <person name="Istvanek J."/>
            <person name="Nedelnik J."/>
            <person name="Repkova J."/>
        </authorList>
    </citation>
    <scope>NUCLEOTIDE SEQUENCE [LARGE SCALE GENOMIC DNA]</scope>
    <source>
        <strain evidence="6">cv. 10/8</strain>
        <tissue evidence="5">Leaf</tissue>
    </source>
</reference>
<organism evidence="5 6">
    <name type="scientific">Trifolium medium</name>
    <dbReference type="NCBI Taxonomy" id="97028"/>
    <lineage>
        <taxon>Eukaryota</taxon>
        <taxon>Viridiplantae</taxon>
        <taxon>Streptophyta</taxon>
        <taxon>Embryophyta</taxon>
        <taxon>Tracheophyta</taxon>
        <taxon>Spermatophyta</taxon>
        <taxon>Magnoliopsida</taxon>
        <taxon>eudicotyledons</taxon>
        <taxon>Gunneridae</taxon>
        <taxon>Pentapetalae</taxon>
        <taxon>rosids</taxon>
        <taxon>fabids</taxon>
        <taxon>Fabales</taxon>
        <taxon>Fabaceae</taxon>
        <taxon>Papilionoideae</taxon>
        <taxon>50 kb inversion clade</taxon>
        <taxon>NPAAA clade</taxon>
        <taxon>Hologalegina</taxon>
        <taxon>IRL clade</taxon>
        <taxon>Trifolieae</taxon>
        <taxon>Trifolium</taxon>
    </lineage>
</organism>
<proteinExistence type="inferred from homology"/>
<dbReference type="InterPro" id="IPR007145">
    <property type="entry name" value="MAP65_Ase1_PRC1"/>
</dbReference>
<dbReference type="GO" id="GO:0005874">
    <property type="term" value="C:microtubule"/>
    <property type="evidence" value="ECO:0007669"/>
    <property type="project" value="UniProtKB-KW"/>
</dbReference>
<dbReference type="Proteomes" id="UP000265520">
    <property type="component" value="Unassembled WGS sequence"/>
</dbReference>
<evidence type="ECO:0000256" key="4">
    <source>
        <dbReference type="ARBA" id="ARBA00023212"/>
    </source>
</evidence>
<keyword evidence="3" id="KW-0493">Microtubule</keyword>
<dbReference type="Pfam" id="PF03999">
    <property type="entry name" value="MAP65_ASE1"/>
    <property type="match status" value="2"/>
</dbReference>
<feature type="non-terminal residue" evidence="5">
    <location>
        <position position="158"/>
    </location>
</feature>
<dbReference type="GO" id="GO:0000226">
    <property type="term" value="P:microtubule cytoskeleton organization"/>
    <property type="evidence" value="ECO:0007669"/>
    <property type="project" value="InterPro"/>
</dbReference>
<evidence type="ECO:0000256" key="1">
    <source>
        <dbReference type="ARBA" id="ARBA00004245"/>
    </source>
</evidence>
<name>A0A392PBK2_9FABA</name>
<dbReference type="AlphaFoldDB" id="A0A392PBK2"/>
<dbReference type="GO" id="GO:0005819">
    <property type="term" value="C:spindle"/>
    <property type="evidence" value="ECO:0007669"/>
    <property type="project" value="TreeGrafter"/>
</dbReference>
<evidence type="ECO:0000313" key="5">
    <source>
        <dbReference type="EMBL" id="MCI08830.1"/>
    </source>
</evidence>
<accession>A0A392PBK2</accession>